<reference evidence="3" key="1">
    <citation type="submission" date="2024-06" db="EMBL/GenBank/DDBJ databases">
        <title>Multi-omics analyses provide insights into the biosynthesis of the anticancer antibiotic pleurotin in Hohenbuehelia grisea.</title>
        <authorList>
            <person name="Weaver J.A."/>
            <person name="Alberti F."/>
        </authorList>
    </citation>
    <scope>NUCLEOTIDE SEQUENCE [LARGE SCALE GENOMIC DNA]</scope>
    <source>
        <strain evidence="3">T-177</strain>
    </source>
</reference>
<dbReference type="Proteomes" id="UP001556367">
    <property type="component" value="Unassembled WGS sequence"/>
</dbReference>
<evidence type="ECO:0000256" key="1">
    <source>
        <dbReference type="SAM" id="MobiDB-lite"/>
    </source>
</evidence>
<sequence>MSKSPPPPHPAALYLFPTTSVKEFTASEWFTLVENPSPNLQPLALHTYIRKVLFCKDRDGVEHEFLFIYHEYVHRSADETYGSTTGWLRINRCIDKTKLVPAKERKHGPLASISPSTPLPTPEVHLPRREPRQSFCAGHRPGRHEFPHATVPLYTLAAAVYSMSRSVPIYDVRWSQCYWHAATIWKLLDEEYTSGTTTLSGEDRERIRQINKMTFKRWELWACEHPVQGSWKFFEDAGYYYSG</sequence>
<evidence type="ECO:0000313" key="3">
    <source>
        <dbReference type="Proteomes" id="UP001556367"/>
    </source>
</evidence>
<organism evidence="2 3">
    <name type="scientific">Hohenbuehelia grisea</name>
    <dbReference type="NCBI Taxonomy" id="104357"/>
    <lineage>
        <taxon>Eukaryota</taxon>
        <taxon>Fungi</taxon>
        <taxon>Dikarya</taxon>
        <taxon>Basidiomycota</taxon>
        <taxon>Agaricomycotina</taxon>
        <taxon>Agaricomycetes</taxon>
        <taxon>Agaricomycetidae</taxon>
        <taxon>Agaricales</taxon>
        <taxon>Pleurotineae</taxon>
        <taxon>Pleurotaceae</taxon>
        <taxon>Hohenbuehelia</taxon>
    </lineage>
</organism>
<name>A0ABR3JI09_9AGAR</name>
<accession>A0ABR3JI09</accession>
<comment type="caution">
    <text evidence="2">The sequence shown here is derived from an EMBL/GenBank/DDBJ whole genome shotgun (WGS) entry which is preliminary data.</text>
</comment>
<feature type="region of interest" description="Disordered" evidence="1">
    <location>
        <begin position="105"/>
        <end position="125"/>
    </location>
</feature>
<keyword evidence="3" id="KW-1185">Reference proteome</keyword>
<dbReference type="EMBL" id="JASNQZ010000006">
    <property type="protein sequence ID" value="KAL0955351.1"/>
    <property type="molecule type" value="Genomic_DNA"/>
</dbReference>
<gene>
    <name evidence="2" type="ORF">HGRIS_001600</name>
</gene>
<proteinExistence type="predicted"/>
<protein>
    <submittedName>
        <fullName evidence="2">Uncharacterized protein</fullName>
    </submittedName>
</protein>
<evidence type="ECO:0000313" key="2">
    <source>
        <dbReference type="EMBL" id="KAL0955351.1"/>
    </source>
</evidence>